<keyword evidence="2" id="KW-1185">Reference proteome</keyword>
<dbReference type="Proteomes" id="UP000182190">
    <property type="component" value="Unassembled WGS sequence"/>
</dbReference>
<accession>A0A7Z9DUF3</accession>
<name>A0A7Z9DUF3_9CYAN</name>
<evidence type="ECO:0000313" key="1">
    <source>
        <dbReference type="EMBL" id="VXD10373.1"/>
    </source>
</evidence>
<reference evidence="1" key="1">
    <citation type="submission" date="2019-10" db="EMBL/GenBank/DDBJ databases">
        <authorList>
            <consortium name="Genoscope - CEA"/>
            <person name="William W."/>
        </authorList>
    </citation>
    <scope>NUCLEOTIDE SEQUENCE [LARGE SCALE GENOMIC DNA]</scope>
    <source>
        <strain evidence="1">BBR_PRJEB10994</strain>
    </source>
</reference>
<protein>
    <submittedName>
        <fullName evidence="1">Uncharacterized protein</fullName>
    </submittedName>
</protein>
<organism evidence="1 2">
    <name type="scientific">Planktothrix paucivesiculata PCC 9631</name>
    <dbReference type="NCBI Taxonomy" id="671071"/>
    <lineage>
        <taxon>Bacteria</taxon>
        <taxon>Bacillati</taxon>
        <taxon>Cyanobacteriota</taxon>
        <taxon>Cyanophyceae</taxon>
        <taxon>Oscillatoriophycideae</taxon>
        <taxon>Oscillatoriales</taxon>
        <taxon>Microcoleaceae</taxon>
        <taxon>Planktothrix</taxon>
    </lineage>
</organism>
<comment type="caution">
    <text evidence="1">The sequence shown here is derived from an EMBL/GenBank/DDBJ whole genome shotgun (WGS) entry which is preliminary data.</text>
</comment>
<sequence>MWNLIYLYQKEYPQPIAKIQKILEKFDLEFVANDLQNILGSMPRGTERIRTN</sequence>
<evidence type="ECO:0000313" key="2">
    <source>
        <dbReference type="Proteomes" id="UP000182190"/>
    </source>
</evidence>
<proteinExistence type="predicted"/>
<gene>
    <name evidence="1" type="ORF">PL9631_100038</name>
</gene>
<dbReference type="AlphaFoldDB" id="A0A7Z9DUF3"/>
<dbReference type="EMBL" id="CZCS02000002">
    <property type="protein sequence ID" value="VXD10373.1"/>
    <property type="molecule type" value="Genomic_DNA"/>
</dbReference>